<evidence type="ECO:0000313" key="2">
    <source>
        <dbReference type="Proteomes" id="UP000597886"/>
    </source>
</evidence>
<sequence>MKQTPKEHSVWLMIAGGELFPFSTHGFNIAQGSLRSVAGRAHGSLFLNPFGEVLSVVEVSPIKQGVVARAKRVLGFGYGIRVKLKSHQISLTDLKKKIRTGYENYPLDPDESWEFMRLEKSEAEAVILAAKTTKELYSALDLPASQYCLDLF</sequence>
<comment type="caution">
    <text evidence="1">The sequence shown here is derived from an EMBL/GenBank/DDBJ whole genome shotgun (WGS) entry which is preliminary data.</text>
</comment>
<evidence type="ECO:0000313" key="1">
    <source>
        <dbReference type="EMBL" id="NOE20820.1"/>
    </source>
</evidence>
<organism evidence="1 2">
    <name type="scientific">Ruegeria atlantica</name>
    <dbReference type="NCBI Taxonomy" id="81569"/>
    <lineage>
        <taxon>Bacteria</taxon>
        <taxon>Pseudomonadati</taxon>
        <taxon>Pseudomonadota</taxon>
        <taxon>Alphaproteobacteria</taxon>
        <taxon>Rhodobacterales</taxon>
        <taxon>Roseobacteraceae</taxon>
        <taxon>Ruegeria</taxon>
    </lineage>
</organism>
<dbReference type="RefSeq" id="WP_171331903.1">
    <property type="nucleotide sequence ID" value="NZ_WVRA01000014.1"/>
</dbReference>
<name>A0AA90Z2J3_9RHOB</name>
<protein>
    <submittedName>
        <fullName evidence="1">Uncharacterized protein</fullName>
    </submittedName>
</protein>
<dbReference type="Proteomes" id="UP000597886">
    <property type="component" value="Unassembled WGS sequence"/>
</dbReference>
<reference evidence="1" key="1">
    <citation type="submission" date="2019-12" db="EMBL/GenBank/DDBJ databases">
        <title>Ruegeria JWLKs population differentiation of coral mucus and skeleton niches.</title>
        <authorList>
            <person name="Luo D."/>
        </authorList>
    </citation>
    <scope>NUCLEOTIDE SEQUENCE</scope>
    <source>
        <strain evidence="1">HKCCD6181</strain>
    </source>
</reference>
<proteinExistence type="predicted"/>
<dbReference type="EMBL" id="WVRA01000014">
    <property type="protein sequence ID" value="NOE20820.1"/>
    <property type="molecule type" value="Genomic_DNA"/>
</dbReference>
<gene>
    <name evidence="1" type="ORF">GS634_22040</name>
</gene>
<accession>A0AA90Z2J3</accession>
<dbReference type="AlphaFoldDB" id="A0AA90Z2J3"/>